<organism evidence="2 3">
    <name type="scientific">Alicyclobacillus cellulosilyticus</name>
    <dbReference type="NCBI Taxonomy" id="1003997"/>
    <lineage>
        <taxon>Bacteria</taxon>
        <taxon>Bacillati</taxon>
        <taxon>Bacillota</taxon>
        <taxon>Bacilli</taxon>
        <taxon>Bacillales</taxon>
        <taxon>Alicyclobacillaceae</taxon>
        <taxon>Alicyclobacillus</taxon>
    </lineage>
</organism>
<evidence type="ECO:0000313" key="2">
    <source>
        <dbReference type="EMBL" id="GGJ03060.1"/>
    </source>
</evidence>
<name>A0A917KAB0_9BACL</name>
<evidence type="ECO:0000256" key="1">
    <source>
        <dbReference type="SAM" id="MobiDB-lite"/>
    </source>
</evidence>
<sequence>MTNEQVEATKSAQGRRARRRGRDFERAVAKYLGGELVPLSGALGGKWSGDVTLTIGGQTYQIQTKRTKALTTQRRWLQHDGSDILVQANPREPVRKALVVMELETFRRLINCIQPEMPLEAP</sequence>
<dbReference type="RefSeq" id="WP_188881583.1">
    <property type="nucleotide sequence ID" value="NZ_BMOY01000012.1"/>
</dbReference>
<dbReference type="AlphaFoldDB" id="A0A917KAB0"/>
<dbReference type="EMBL" id="BMOY01000012">
    <property type="protein sequence ID" value="GGJ03060.1"/>
    <property type="molecule type" value="Genomic_DNA"/>
</dbReference>
<reference evidence="2" key="1">
    <citation type="journal article" date="2014" name="Int. J. Syst. Evol. Microbiol.">
        <title>Complete genome sequence of Corynebacterium casei LMG S-19264T (=DSM 44701T), isolated from a smear-ripened cheese.</title>
        <authorList>
            <consortium name="US DOE Joint Genome Institute (JGI-PGF)"/>
            <person name="Walter F."/>
            <person name="Albersmeier A."/>
            <person name="Kalinowski J."/>
            <person name="Ruckert C."/>
        </authorList>
    </citation>
    <scope>NUCLEOTIDE SEQUENCE</scope>
    <source>
        <strain evidence="2">JCM 18487</strain>
    </source>
</reference>
<reference evidence="2" key="2">
    <citation type="submission" date="2020-09" db="EMBL/GenBank/DDBJ databases">
        <authorList>
            <person name="Sun Q."/>
            <person name="Ohkuma M."/>
        </authorList>
    </citation>
    <scope>NUCLEOTIDE SEQUENCE</scope>
    <source>
        <strain evidence="2">JCM 18487</strain>
    </source>
</reference>
<accession>A0A917KAB0</accession>
<proteinExistence type="predicted"/>
<dbReference type="Proteomes" id="UP000637695">
    <property type="component" value="Unassembled WGS sequence"/>
</dbReference>
<keyword evidence="3" id="KW-1185">Reference proteome</keyword>
<gene>
    <name evidence="2" type="ORF">GCM10010885_10450</name>
</gene>
<protein>
    <submittedName>
        <fullName evidence="2">Uncharacterized protein</fullName>
    </submittedName>
</protein>
<feature type="region of interest" description="Disordered" evidence="1">
    <location>
        <begin position="1"/>
        <end position="21"/>
    </location>
</feature>
<evidence type="ECO:0000313" key="3">
    <source>
        <dbReference type="Proteomes" id="UP000637695"/>
    </source>
</evidence>
<feature type="compositionally biased region" description="Polar residues" evidence="1">
    <location>
        <begin position="1"/>
        <end position="12"/>
    </location>
</feature>
<comment type="caution">
    <text evidence="2">The sequence shown here is derived from an EMBL/GenBank/DDBJ whole genome shotgun (WGS) entry which is preliminary data.</text>
</comment>